<dbReference type="InterPro" id="IPR032812">
    <property type="entry name" value="SbsA_Ig"/>
</dbReference>
<feature type="domain" description="SCP" evidence="2">
    <location>
        <begin position="188"/>
        <end position="299"/>
    </location>
</feature>
<gene>
    <name evidence="4" type="ORF">COW24_05540</name>
</gene>
<reference evidence="4 5" key="1">
    <citation type="submission" date="2017-09" db="EMBL/GenBank/DDBJ databases">
        <title>Depth-based differentiation of microbial function through sediment-hosted aquifers and enrichment of novel symbionts in the deep terrestrial subsurface.</title>
        <authorList>
            <person name="Probst A.J."/>
            <person name="Ladd B."/>
            <person name="Jarett J.K."/>
            <person name="Geller-Mcgrath D.E."/>
            <person name="Sieber C.M."/>
            <person name="Emerson J.B."/>
            <person name="Anantharaman K."/>
            <person name="Thomas B.C."/>
            <person name="Malmstrom R."/>
            <person name="Stieglmeier M."/>
            <person name="Klingl A."/>
            <person name="Woyke T."/>
            <person name="Ryan C.M."/>
            <person name="Banfield J.F."/>
        </authorList>
    </citation>
    <scope>NUCLEOTIDE SEQUENCE [LARGE SCALE GENOMIC DNA]</scope>
    <source>
        <strain evidence="4">CG15_BIG_FIL_POST_REV_8_21_14_020_45_12</strain>
    </source>
</reference>
<dbReference type="Gene3D" id="3.40.33.10">
    <property type="entry name" value="CAP"/>
    <property type="match status" value="1"/>
</dbReference>
<proteinExistence type="predicted"/>
<dbReference type="Pfam" id="PF00188">
    <property type="entry name" value="CAP"/>
    <property type="match status" value="1"/>
</dbReference>
<dbReference type="InterPro" id="IPR035940">
    <property type="entry name" value="CAP_sf"/>
</dbReference>
<dbReference type="InterPro" id="IPR014044">
    <property type="entry name" value="CAP_dom"/>
</dbReference>
<organism evidence="4 5">
    <name type="scientific">Candidatus Kerfeldbacteria bacterium CG15_BIG_FIL_POST_REV_8_21_14_020_45_12</name>
    <dbReference type="NCBI Taxonomy" id="2014247"/>
    <lineage>
        <taxon>Bacteria</taxon>
        <taxon>Candidatus Kerfeldiibacteriota</taxon>
    </lineage>
</organism>
<dbReference type="AlphaFoldDB" id="A0A2M7H2H8"/>
<evidence type="ECO:0000313" key="5">
    <source>
        <dbReference type="Proteomes" id="UP000230292"/>
    </source>
</evidence>
<dbReference type="SUPFAM" id="SSF55797">
    <property type="entry name" value="PR-1-like"/>
    <property type="match status" value="1"/>
</dbReference>
<evidence type="ECO:0000259" key="2">
    <source>
        <dbReference type="Pfam" id="PF00188"/>
    </source>
</evidence>
<dbReference type="CDD" id="cd05379">
    <property type="entry name" value="CAP_bacterial"/>
    <property type="match status" value="1"/>
</dbReference>
<protein>
    <submittedName>
        <fullName evidence="4">Uncharacterized protein</fullName>
    </submittedName>
</protein>
<evidence type="ECO:0000313" key="4">
    <source>
        <dbReference type="EMBL" id="PIW36394.1"/>
    </source>
</evidence>
<keyword evidence="1" id="KW-0732">Signal</keyword>
<dbReference type="Proteomes" id="UP000230292">
    <property type="component" value="Unassembled WGS sequence"/>
</dbReference>
<evidence type="ECO:0000259" key="3">
    <source>
        <dbReference type="Pfam" id="PF13205"/>
    </source>
</evidence>
<evidence type="ECO:0000256" key="1">
    <source>
        <dbReference type="ARBA" id="ARBA00022729"/>
    </source>
</evidence>
<name>A0A2M7H2H8_9BACT</name>
<dbReference type="EMBL" id="PFGC01000057">
    <property type="protein sequence ID" value="PIW36394.1"/>
    <property type="molecule type" value="Genomic_DNA"/>
</dbReference>
<comment type="caution">
    <text evidence="4">The sequence shown here is derived from an EMBL/GenBank/DDBJ whole genome shotgun (WGS) entry which is preliminary data.</text>
</comment>
<feature type="domain" description="SbsA Ig-like" evidence="3">
    <location>
        <begin position="386"/>
        <end position="437"/>
    </location>
</feature>
<sequence length="439" mass="48669">MNMTPRLYWLSIFLTPVFWLGLASQADASYPASYNISVDQSAQSVTLLGKGDDSGKSTVISLPSRAKKIQGRKLRVAGVNYLGVLYQKKRGVYLRFYHPNGNKLAQRTVATRKGDQAFPAIRLDSVVISDRRMAKVTLIKQTSAGINKRFISKRYQVKPKKTGNKQLAVYKSKSEVITAPTFNGDNWLAMLNYYRKASGVTPVSEDVNLSADCQLHNSYMELNSELTHYETDDKPGYSEDGARAGISSVLTSWWSTEKRDAVSGWFVTLYHRLPLLDPAIDAPGFDDEFNRNAVSYYCLYFATYDTQLSGIDHEPIAFPFPGMTDVETSLTINESPDPLEPHLDEGAEWPTGPIITLQFYNGENVSSMSVSLIDSNGVNLTGYKQLPGDSDNPNNAVQGNAVSFIPKNPLNTNTLYTVRMTGDVDATSFNKTWSFTTGS</sequence>
<accession>A0A2M7H2H8</accession>
<dbReference type="Pfam" id="PF13205">
    <property type="entry name" value="Big_5"/>
    <property type="match status" value="1"/>
</dbReference>